<feature type="transmembrane region" description="Helical" evidence="2">
    <location>
        <begin position="12"/>
        <end position="31"/>
    </location>
</feature>
<dbReference type="EMBL" id="JAEDAK010000019">
    <property type="protein sequence ID" value="MBH9579177.1"/>
    <property type="molecule type" value="Genomic_DNA"/>
</dbReference>
<comment type="caution">
    <text evidence="3">The sequence shown here is derived from an EMBL/GenBank/DDBJ whole genome shotgun (WGS) entry which is preliminary data.</text>
</comment>
<feature type="region of interest" description="Disordered" evidence="1">
    <location>
        <begin position="36"/>
        <end position="55"/>
    </location>
</feature>
<reference evidence="3" key="1">
    <citation type="submission" date="2020-12" db="EMBL/GenBank/DDBJ databases">
        <title>The genome sequence of Inhella sp. 1Y17.</title>
        <authorList>
            <person name="Liu Y."/>
        </authorList>
    </citation>
    <scope>NUCLEOTIDE SEQUENCE</scope>
    <source>
        <strain evidence="3">1Y17</strain>
    </source>
</reference>
<gene>
    <name evidence="3" type="ORF">I7X39_19970</name>
</gene>
<dbReference type="RefSeq" id="WP_198112947.1">
    <property type="nucleotide sequence ID" value="NZ_JAEDAK010000019.1"/>
</dbReference>
<keyword evidence="2" id="KW-0472">Membrane</keyword>
<proteinExistence type="predicted"/>
<keyword evidence="2" id="KW-0812">Transmembrane</keyword>
<organism evidence="3 4">
    <name type="scientific">Inhella proteolytica</name>
    <dbReference type="NCBI Taxonomy" id="2795029"/>
    <lineage>
        <taxon>Bacteria</taxon>
        <taxon>Pseudomonadati</taxon>
        <taxon>Pseudomonadota</taxon>
        <taxon>Betaproteobacteria</taxon>
        <taxon>Burkholderiales</taxon>
        <taxon>Sphaerotilaceae</taxon>
        <taxon>Inhella</taxon>
    </lineage>
</organism>
<protein>
    <submittedName>
        <fullName evidence="3">Uncharacterized protein</fullName>
    </submittedName>
</protein>
<name>A0A931J9C3_9BURK</name>
<evidence type="ECO:0000256" key="2">
    <source>
        <dbReference type="SAM" id="Phobius"/>
    </source>
</evidence>
<keyword evidence="2" id="KW-1133">Transmembrane helix</keyword>
<accession>A0A931J9C3</accession>
<keyword evidence="4" id="KW-1185">Reference proteome</keyword>
<evidence type="ECO:0000313" key="4">
    <source>
        <dbReference type="Proteomes" id="UP000613266"/>
    </source>
</evidence>
<evidence type="ECO:0000313" key="3">
    <source>
        <dbReference type="EMBL" id="MBH9579177.1"/>
    </source>
</evidence>
<evidence type="ECO:0000256" key="1">
    <source>
        <dbReference type="SAM" id="MobiDB-lite"/>
    </source>
</evidence>
<dbReference type="Proteomes" id="UP000613266">
    <property type="component" value="Unassembled WGS sequence"/>
</dbReference>
<dbReference type="AlphaFoldDB" id="A0A931J9C3"/>
<sequence>MNLKLSLRKPLFYLLLPVLLVLCFVGFPPPFAPPLRTRPAQEQVEPIEQDGQAPG</sequence>